<dbReference type="EMBL" id="BKCJ011881118">
    <property type="protein sequence ID" value="GFD60689.1"/>
    <property type="molecule type" value="Genomic_DNA"/>
</dbReference>
<gene>
    <name evidence="1" type="ORF">Tci_932658</name>
</gene>
<proteinExistence type="predicted"/>
<name>A0A699XLM4_TANCI</name>
<protein>
    <submittedName>
        <fullName evidence="1">Uncharacterized protein</fullName>
    </submittedName>
</protein>
<dbReference type="AlphaFoldDB" id="A0A699XLM4"/>
<reference evidence="1" key="1">
    <citation type="journal article" date="2019" name="Sci. Rep.">
        <title>Draft genome of Tanacetum cinerariifolium, the natural source of mosquito coil.</title>
        <authorList>
            <person name="Yamashiro T."/>
            <person name="Shiraishi A."/>
            <person name="Satake H."/>
            <person name="Nakayama K."/>
        </authorList>
    </citation>
    <scope>NUCLEOTIDE SEQUENCE</scope>
</reference>
<feature type="non-terminal residue" evidence="1">
    <location>
        <position position="1"/>
    </location>
</feature>
<sequence>NETCVHRVECVMLGCRGCWGFRMCCALQGHRGSRRGAAHVTLRIVAECAGVLAIFGTSL</sequence>
<accession>A0A699XLM4</accession>
<evidence type="ECO:0000313" key="1">
    <source>
        <dbReference type="EMBL" id="GFD60689.1"/>
    </source>
</evidence>
<organism evidence="1">
    <name type="scientific">Tanacetum cinerariifolium</name>
    <name type="common">Dalmatian daisy</name>
    <name type="synonym">Chrysanthemum cinerariifolium</name>
    <dbReference type="NCBI Taxonomy" id="118510"/>
    <lineage>
        <taxon>Eukaryota</taxon>
        <taxon>Viridiplantae</taxon>
        <taxon>Streptophyta</taxon>
        <taxon>Embryophyta</taxon>
        <taxon>Tracheophyta</taxon>
        <taxon>Spermatophyta</taxon>
        <taxon>Magnoliopsida</taxon>
        <taxon>eudicotyledons</taxon>
        <taxon>Gunneridae</taxon>
        <taxon>Pentapetalae</taxon>
        <taxon>asterids</taxon>
        <taxon>campanulids</taxon>
        <taxon>Asterales</taxon>
        <taxon>Asteraceae</taxon>
        <taxon>Asteroideae</taxon>
        <taxon>Anthemideae</taxon>
        <taxon>Anthemidinae</taxon>
        <taxon>Tanacetum</taxon>
    </lineage>
</organism>
<comment type="caution">
    <text evidence="1">The sequence shown here is derived from an EMBL/GenBank/DDBJ whole genome shotgun (WGS) entry which is preliminary data.</text>
</comment>